<feature type="non-terminal residue" evidence="15">
    <location>
        <position position="1"/>
    </location>
</feature>
<comment type="pathway">
    <text evidence="1">Cofactor biosynthesis; FAD biosynthesis; FAD from FMN: step 1/1.</text>
</comment>
<keyword evidence="6" id="KW-0808">Transferase</keyword>
<dbReference type="GO" id="GO:0006747">
    <property type="term" value="P:FAD biosynthetic process"/>
    <property type="evidence" value="ECO:0007669"/>
    <property type="project" value="TreeGrafter"/>
</dbReference>
<comment type="similarity">
    <text evidence="2">In the N-terminal section; belongs to the MoaB/Mog family.</text>
</comment>
<feature type="domain" description="MoaB/Mog" evidence="14">
    <location>
        <begin position="79"/>
        <end position="237"/>
    </location>
</feature>
<comment type="caution">
    <text evidence="15">The sequence shown here is derived from an EMBL/GenBank/DDBJ whole genome shotgun (WGS) entry which is preliminary data.</text>
</comment>
<keyword evidence="7" id="KW-0548">Nucleotidyltransferase</keyword>
<dbReference type="NCBIfam" id="TIGR00177">
    <property type="entry name" value="molyb_syn"/>
    <property type="match status" value="1"/>
</dbReference>
<keyword evidence="8" id="KW-0547">Nucleotide-binding</keyword>
<evidence type="ECO:0000313" key="16">
    <source>
        <dbReference type="Proteomes" id="UP000667349"/>
    </source>
</evidence>
<keyword evidence="16" id="KW-1185">Reference proteome</keyword>
<proteinExistence type="inferred from homology"/>
<dbReference type="Pfam" id="PF00994">
    <property type="entry name" value="MoCF_biosynth"/>
    <property type="match status" value="1"/>
</dbReference>
<dbReference type="InterPro" id="IPR056596">
    <property type="entry name" value="FLAD1_M"/>
</dbReference>
<dbReference type="AlphaFoldDB" id="A0A836EZZ2"/>
<evidence type="ECO:0000256" key="13">
    <source>
        <dbReference type="ARBA" id="ARBA00049494"/>
    </source>
</evidence>
<dbReference type="Pfam" id="PF24102">
    <property type="entry name" value="FLAD1_M"/>
    <property type="match status" value="1"/>
</dbReference>
<dbReference type="EMBL" id="JAANHZ010000126">
    <property type="protein sequence ID" value="KAG5315213.1"/>
    <property type="molecule type" value="Genomic_DNA"/>
</dbReference>
<reference evidence="15" key="1">
    <citation type="submission" date="2020-02" db="EMBL/GenBank/DDBJ databases">
        <title>Relaxed selection underlies rapid genomic changes in the transitions from sociality to social parasitism in ants.</title>
        <authorList>
            <person name="Bi X."/>
        </authorList>
    </citation>
    <scope>NUCLEOTIDE SEQUENCE</scope>
    <source>
        <strain evidence="15">BGI-DK2013a</strain>
        <tissue evidence="15">Whole body</tissue>
    </source>
</reference>
<dbReference type="Proteomes" id="UP000667349">
    <property type="component" value="Unassembled WGS sequence"/>
</dbReference>
<dbReference type="GO" id="GO:0003919">
    <property type="term" value="F:FMN adenylyltransferase activity"/>
    <property type="evidence" value="ECO:0007669"/>
    <property type="project" value="UniProtKB-EC"/>
</dbReference>
<dbReference type="SMART" id="SM00852">
    <property type="entry name" value="MoCF_biosynth"/>
    <property type="match status" value="1"/>
</dbReference>
<dbReference type="PANTHER" id="PTHR23293:SF9">
    <property type="entry name" value="FAD SYNTHASE"/>
    <property type="match status" value="1"/>
</dbReference>
<dbReference type="Pfam" id="PF01507">
    <property type="entry name" value="PAPS_reduct"/>
    <property type="match status" value="2"/>
</dbReference>
<keyword evidence="9" id="KW-0274">FAD</keyword>
<evidence type="ECO:0000256" key="8">
    <source>
        <dbReference type="ARBA" id="ARBA00022741"/>
    </source>
</evidence>
<dbReference type="InterPro" id="IPR014729">
    <property type="entry name" value="Rossmann-like_a/b/a_fold"/>
</dbReference>
<evidence type="ECO:0000256" key="12">
    <source>
        <dbReference type="ARBA" id="ARBA00031871"/>
    </source>
</evidence>
<dbReference type="SUPFAM" id="SSF52402">
    <property type="entry name" value="Adenine nucleotide alpha hydrolases-like"/>
    <property type="match status" value="1"/>
</dbReference>
<evidence type="ECO:0000256" key="6">
    <source>
        <dbReference type="ARBA" id="ARBA00022679"/>
    </source>
</evidence>
<evidence type="ECO:0000256" key="3">
    <source>
        <dbReference type="ARBA" id="ARBA00012393"/>
    </source>
</evidence>
<evidence type="ECO:0000256" key="7">
    <source>
        <dbReference type="ARBA" id="ARBA00022695"/>
    </source>
</evidence>
<name>A0A836EZZ2_9HYME</name>
<dbReference type="Gene3D" id="3.40.980.10">
    <property type="entry name" value="MoaB/Mog-like domain"/>
    <property type="match status" value="1"/>
</dbReference>
<dbReference type="PANTHER" id="PTHR23293">
    <property type="entry name" value="FAD SYNTHETASE-RELATED FMN ADENYLYLTRANSFERASE"/>
    <property type="match status" value="1"/>
</dbReference>
<dbReference type="Gene3D" id="3.40.50.620">
    <property type="entry name" value="HUPs"/>
    <property type="match status" value="1"/>
</dbReference>
<feature type="non-terminal residue" evidence="15">
    <location>
        <position position="540"/>
    </location>
</feature>
<dbReference type="CDD" id="cd23948">
    <property type="entry name" value="FAD_synthase"/>
    <property type="match status" value="1"/>
</dbReference>
<comment type="catalytic activity">
    <reaction evidence="13">
        <text>FMN + ATP + H(+) = FAD + diphosphate</text>
        <dbReference type="Rhea" id="RHEA:17237"/>
        <dbReference type="ChEBI" id="CHEBI:15378"/>
        <dbReference type="ChEBI" id="CHEBI:30616"/>
        <dbReference type="ChEBI" id="CHEBI:33019"/>
        <dbReference type="ChEBI" id="CHEBI:57692"/>
        <dbReference type="ChEBI" id="CHEBI:58210"/>
        <dbReference type="EC" id="2.7.7.2"/>
    </reaction>
</comment>
<evidence type="ECO:0000256" key="5">
    <source>
        <dbReference type="ARBA" id="ARBA00022643"/>
    </source>
</evidence>
<evidence type="ECO:0000256" key="10">
    <source>
        <dbReference type="ARBA" id="ARBA00022840"/>
    </source>
</evidence>
<evidence type="ECO:0000256" key="4">
    <source>
        <dbReference type="ARBA" id="ARBA00022630"/>
    </source>
</evidence>
<keyword evidence="5" id="KW-0288">FMN</keyword>
<evidence type="ECO:0000256" key="1">
    <source>
        <dbReference type="ARBA" id="ARBA00004726"/>
    </source>
</evidence>
<dbReference type="InterPro" id="IPR036425">
    <property type="entry name" value="MoaB/Mog-like_dom_sf"/>
</dbReference>
<evidence type="ECO:0000313" key="15">
    <source>
        <dbReference type="EMBL" id="KAG5315213.1"/>
    </source>
</evidence>
<dbReference type="GO" id="GO:0005524">
    <property type="term" value="F:ATP binding"/>
    <property type="evidence" value="ECO:0007669"/>
    <property type="project" value="UniProtKB-KW"/>
</dbReference>
<keyword evidence="4" id="KW-0285">Flavoprotein</keyword>
<dbReference type="InterPro" id="IPR001453">
    <property type="entry name" value="MoaB/Mog_dom"/>
</dbReference>
<dbReference type="CDD" id="cd00885">
    <property type="entry name" value="cinA"/>
    <property type="match status" value="1"/>
</dbReference>
<evidence type="ECO:0000256" key="2">
    <source>
        <dbReference type="ARBA" id="ARBA00007589"/>
    </source>
</evidence>
<evidence type="ECO:0000259" key="14">
    <source>
        <dbReference type="SMART" id="SM00852"/>
    </source>
</evidence>
<gene>
    <name evidence="15" type="primary">Flad1</name>
    <name evidence="15" type="ORF">G6Z75_0008290</name>
</gene>
<sequence length="540" mass="61245">MILYMAIGRFFSVVQSCCLKNQYSFYTTTMTSLLVPPTSVRGMMCLDRDAFTRVLTVSTLKLRDISVSKNILRHFCTASLIVVGDEILRGQIIDTNTSYLAKNLTAAGIKLQKVIMVSDTVDDIAKEISKASKQYSVVFTSGGVGPTHDDVTYEAVAKAFELKLELNQELFDIYTRMVPDQAEIKRLAIVPNACKIIIIDSEAFPIINIKNVYVLPGSSKYFKPAADTIICRLKGCTPFHFEYIDIALNELSIVNVLDKQAKRWDGKIKIGSYPQYELRTPFTRITLEGPEETIAEAKEELLYHLPIQKIINLKHKFSSFQMNIVLENSKSEKHIKCALDILNDCYERYNQNEIFISFNGGKDCTVVLHLAATVAKLRNISSLLCLYIIDDSFPEVEAFVESAARYYDLEIIRMQQPIKSALSALLEEKNYLKATVMGMRKGDPGSENLQAFTPTDPNWPQLIRVNPILHWSYSQVWTFLLKHNIPYCSLYDQGYTSIGNRNTTVRNPLLKDPNNPSFYLPAYTLTDKSAEREGRESEKK</sequence>
<keyword evidence="10" id="KW-0067">ATP-binding</keyword>
<evidence type="ECO:0000256" key="11">
    <source>
        <dbReference type="ARBA" id="ARBA00031145"/>
    </source>
</evidence>
<dbReference type="EC" id="2.7.7.2" evidence="3"/>
<dbReference type="InterPro" id="IPR002500">
    <property type="entry name" value="PAPS_reduct_dom"/>
</dbReference>
<dbReference type="SUPFAM" id="SSF53218">
    <property type="entry name" value="Molybdenum cofactor biosynthesis proteins"/>
    <property type="match status" value="1"/>
</dbReference>
<accession>A0A836EZZ2</accession>
<organism evidence="15 16">
    <name type="scientific">Acromyrmex insinuator</name>
    <dbReference type="NCBI Taxonomy" id="230686"/>
    <lineage>
        <taxon>Eukaryota</taxon>
        <taxon>Metazoa</taxon>
        <taxon>Ecdysozoa</taxon>
        <taxon>Arthropoda</taxon>
        <taxon>Hexapoda</taxon>
        <taxon>Insecta</taxon>
        <taxon>Pterygota</taxon>
        <taxon>Neoptera</taxon>
        <taxon>Endopterygota</taxon>
        <taxon>Hymenoptera</taxon>
        <taxon>Apocrita</taxon>
        <taxon>Aculeata</taxon>
        <taxon>Formicoidea</taxon>
        <taxon>Formicidae</taxon>
        <taxon>Myrmicinae</taxon>
        <taxon>Acromyrmex</taxon>
    </lineage>
</organism>
<protein>
    <recommendedName>
        <fullName evidence="3">FAD synthase</fullName>
        <ecNumber evidence="3">2.7.7.2</ecNumber>
    </recommendedName>
    <alternativeName>
        <fullName evidence="11">FAD pyrophosphorylase</fullName>
    </alternativeName>
    <alternativeName>
        <fullName evidence="12">FMN adenylyltransferase</fullName>
    </alternativeName>
</protein>
<evidence type="ECO:0000256" key="9">
    <source>
        <dbReference type="ARBA" id="ARBA00022827"/>
    </source>
</evidence>